<organism evidence="2">
    <name type="scientific">marine sediment metagenome</name>
    <dbReference type="NCBI Taxonomy" id="412755"/>
    <lineage>
        <taxon>unclassified sequences</taxon>
        <taxon>metagenomes</taxon>
        <taxon>ecological metagenomes</taxon>
    </lineage>
</organism>
<evidence type="ECO:0000313" key="2">
    <source>
        <dbReference type="EMBL" id="GAG94500.1"/>
    </source>
</evidence>
<comment type="caution">
    <text evidence="2">The sequence shown here is derived from an EMBL/GenBank/DDBJ whole genome shotgun (WGS) entry which is preliminary data.</text>
</comment>
<proteinExistence type="predicted"/>
<dbReference type="InterPro" id="IPR041635">
    <property type="entry name" value="Type_ISP_LLaBIII_C"/>
</dbReference>
<feature type="non-terminal residue" evidence="2">
    <location>
        <position position="1"/>
    </location>
</feature>
<name>X1BHM7_9ZZZZ</name>
<sequence>YIYSVLYSDLYRRKYAEFLKIEFPRIPFTKDHSLFTKMATYGRNLVDLHLLKSRELDQPVAKFQGKGEEKVVKLRYDKKEKRIYISPTQYFEGIKKEVWQYKIGGYQVCRKWLKDRKGRRLSLNDIQHYCKIVTALQKTIEVQKDIDKIYLKVEKALVEFNTGKINIFRSEPNAKQTSRSSR</sequence>
<reference evidence="2" key="1">
    <citation type="journal article" date="2014" name="Front. Microbiol.">
        <title>High frequency of phylogenetically diverse reductive dehalogenase-homologous genes in deep subseafloor sedimentary metagenomes.</title>
        <authorList>
            <person name="Kawai M."/>
            <person name="Futagami T."/>
            <person name="Toyoda A."/>
            <person name="Takaki Y."/>
            <person name="Nishi S."/>
            <person name="Hori S."/>
            <person name="Arai W."/>
            <person name="Tsubouchi T."/>
            <person name="Morono Y."/>
            <person name="Uchiyama I."/>
            <person name="Ito T."/>
            <person name="Fujiyama A."/>
            <person name="Inagaki F."/>
            <person name="Takami H."/>
        </authorList>
    </citation>
    <scope>NUCLEOTIDE SEQUENCE</scope>
    <source>
        <strain evidence="2">Expedition CK06-06</strain>
    </source>
</reference>
<evidence type="ECO:0000259" key="1">
    <source>
        <dbReference type="Pfam" id="PF18135"/>
    </source>
</evidence>
<dbReference type="EMBL" id="BART01020968">
    <property type="protein sequence ID" value="GAG94500.1"/>
    <property type="molecule type" value="Genomic_DNA"/>
</dbReference>
<gene>
    <name evidence="2" type="ORF">S01H4_38816</name>
</gene>
<dbReference type="AlphaFoldDB" id="X1BHM7"/>
<feature type="domain" description="Type ISP restriction-modification enzyme LLaBIII C-terminal specificity" evidence="1">
    <location>
        <begin position="1"/>
        <end position="142"/>
    </location>
</feature>
<accession>X1BHM7</accession>
<dbReference type="Pfam" id="PF18135">
    <property type="entry name" value="Type_ISP_C"/>
    <property type="match status" value="1"/>
</dbReference>
<protein>
    <recommendedName>
        <fullName evidence="1">Type ISP restriction-modification enzyme LLaBIII C-terminal specificity domain-containing protein</fullName>
    </recommendedName>
</protein>